<dbReference type="OrthoDB" id="5353066at2759"/>
<feature type="compositionally biased region" description="Polar residues" evidence="1">
    <location>
        <begin position="405"/>
        <end position="427"/>
    </location>
</feature>
<feature type="compositionally biased region" description="Polar residues" evidence="1">
    <location>
        <begin position="944"/>
        <end position="956"/>
    </location>
</feature>
<keyword evidence="2" id="KW-0812">Transmembrane</keyword>
<feature type="transmembrane region" description="Helical" evidence="2">
    <location>
        <begin position="1501"/>
        <end position="1524"/>
    </location>
</feature>
<evidence type="ECO:0000313" key="4">
    <source>
        <dbReference type="Proteomes" id="UP000223968"/>
    </source>
</evidence>
<comment type="caution">
    <text evidence="3">The sequence shown here is derived from an EMBL/GenBank/DDBJ whole genome shotgun (WGS) entry which is preliminary data.</text>
</comment>
<feature type="compositionally biased region" description="Pro residues" evidence="1">
    <location>
        <begin position="111"/>
        <end position="120"/>
    </location>
</feature>
<sequence length="1527" mass="168598">MAGSVGVDESQLLPSNSGVPVPLPLFSPVPSYRSHSTPITHPFSPPLSPAPTVLVSLHPVERRQASSGLSLHEYRKNLSRPQAEEPLNLGPRRTLKRKPKALNLNVFRSPVIPPSPPPTPLSMSRVSSSSSLSSLQSISWLQPLEDEVLNQERAGSPKDSPYSNPVDTVRSPNTTPQSTTLYNTSSQQPQTQPPPFSLPPPPPYTPATSVASGSTGNKKLNAFRNRLKQIPVKLIYHKKTPSESALFLGANQQKTRLRHRGVSFEILNPPKAPCLPLSFPGEHIYTKPLDTLKNNTSSLFLDRMPPSDENLPDGSLPDGNIPPGEVTPVKLSSQSRTERLEQRATPPRSLFEDLPTAHSSITSRMANQRSNLFPLFPYIDHNTDNLDRELSNDLDFGEILVGYSSGQPDPSVSNPGDSASTQVQGVISSAGSASSSATVNGNSKDGNRVSRKTPGVVYSAGLVSSSAPVDDDAKILESTFSDLFLSRASFEQWSKYFSTKTSRSAGQLDGELKRRPSKLTKRPPSNANAATFGKKRSACNTVHHGASSMLPSFFQRQLKSPNSPCRVEKRSMLNDAGKAGYSPSTTRKNTIYRESVPSPLDYMSEEIEAVLDQYVASTEACDEPYPPESSVVVSRARPESSVYSVHDPLESYDKAQDDRNGYDGQYWVGTRQSTGFEYGNTQGRYRLSSTYNQNICEPVHDQELYEADASVSRAPASQIPVYPETRPNRGSRAMSATGKTSFNIFPEQDPEDRMGYIPIMYEGPGTLQSSSISAMADQDYLPDEPDDMGPGSSQTASTRQLSGLGTFSTLKSRLRFPSTLSSRSKASGLKTQQSFAMQPLSKDHKQLPSQSEEYKGDENNNEMREPEWYEKDDDDDEQDWQTVAGSQHFRNDVKHELTRVDTGSSIADCSSYGDPANLTTTEEARPWTNLPSSSLSRGYHHQHQQQSYAGPSNTNPVVVHPGQKGVQAQSHRLHQNPETGSPILIPDYQHPGRPIDNSSNLNHQQPMLTVSIDVCPAPLAAATPWYQHPTPLDKPHAHPFQTPPPVLDTRKGKARLRKQSLYQHAAARFGNSSKCSTTTAPYDMSRSQHYRQHNYNPQPQLLDGYVPPNWHNSNPPVTESLEGHPPTASSDWDTVSSAQDIAPYNRDKHYHSRYQHNNNHNPPTHNTANKNNFPQQTKTTRSDYKRPISIQYPSFSWFRTANMEANEQDSQHCLPLTTSTQPASRDVPKVPEKAHLATTFDSTDRLIPDPDTIPSPPRITRKSSREGATTGSYETHRNQSRASQNMYQPSHRSSTSGARWSFAQGSTDNQSAKHRMKMPSRDDLVRERLHQLGHVEEADTVPPRGIIGKKLALAPGFPGHRFEGGAVIPPRPYVDIDASRMANTSADEESQITHVSQVSEWYCSENGRYAFSTPPRLFKTSPEHRKRAADAAAAAAAGINFALQRRAGRELIVLSISIFPFGWFVLGCIAVGGSWADRLIAWKTKGEVDQFHYQETRSARIAFALLMVLLFFVACITTTAVLLAREL</sequence>
<feature type="transmembrane region" description="Helical" evidence="2">
    <location>
        <begin position="1451"/>
        <end position="1476"/>
    </location>
</feature>
<reference evidence="3 4" key="1">
    <citation type="submission" date="2017-10" db="EMBL/GenBank/DDBJ databases">
        <title>Comparative genomics in systemic dimorphic fungi from Ajellomycetaceae.</title>
        <authorList>
            <person name="Munoz J.F."/>
            <person name="Mcewen J.G."/>
            <person name="Clay O.K."/>
            <person name="Cuomo C.A."/>
        </authorList>
    </citation>
    <scope>NUCLEOTIDE SEQUENCE [LARGE SCALE GENOMIC DNA]</scope>
    <source>
        <strain evidence="3 4">UAMH5409</strain>
    </source>
</reference>
<gene>
    <name evidence="3" type="ORF">AJ79_06222</name>
</gene>
<proteinExistence type="predicted"/>
<evidence type="ECO:0000256" key="1">
    <source>
        <dbReference type="SAM" id="MobiDB-lite"/>
    </source>
</evidence>
<feature type="region of interest" description="Disordered" evidence="1">
    <location>
        <begin position="778"/>
        <end position="804"/>
    </location>
</feature>
<dbReference type="Proteomes" id="UP000223968">
    <property type="component" value="Unassembled WGS sequence"/>
</dbReference>
<feature type="region of interest" description="Disordered" evidence="1">
    <location>
        <begin position="1109"/>
        <end position="1134"/>
    </location>
</feature>
<feature type="compositionally biased region" description="Polar residues" evidence="1">
    <location>
        <begin position="1280"/>
        <end position="1310"/>
    </location>
</feature>
<feature type="compositionally biased region" description="Pro residues" evidence="1">
    <location>
        <begin position="191"/>
        <end position="205"/>
    </location>
</feature>
<keyword evidence="2" id="KW-1133">Transmembrane helix</keyword>
<accession>A0A2B7XFQ5</accession>
<feature type="compositionally biased region" description="Polar residues" evidence="1">
    <location>
        <begin position="791"/>
        <end position="804"/>
    </location>
</feature>
<keyword evidence="4" id="KW-1185">Reference proteome</keyword>
<feature type="compositionally biased region" description="Polar residues" evidence="1">
    <location>
        <begin position="161"/>
        <end position="183"/>
    </location>
</feature>
<evidence type="ECO:0000313" key="3">
    <source>
        <dbReference type="EMBL" id="PGH07552.1"/>
    </source>
</evidence>
<feature type="compositionally biased region" description="Polar residues" evidence="1">
    <location>
        <begin position="818"/>
        <end position="836"/>
    </location>
</feature>
<feature type="compositionally biased region" description="Low complexity" evidence="1">
    <location>
        <begin position="1156"/>
        <end position="1172"/>
    </location>
</feature>
<dbReference type="EMBL" id="PDNB01000108">
    <property type="protein sequence ID" value="PGH07552.1"/>
    <property type="molecule type" value="Genomic_DNA"/>
</dbReference>
<feature type="compositionally biased region" description="Basic and acidic residues" evidence="1">
    <location>
        <begin position="841"/>
        <end position="862"/>
    </location>
</feature>
<feature type="region of interest" description="Disordered" evidence="1">
    <location>
        <begin position="1155"/>
        <end position="1183"/>
    </location>
</feature>
<organism evidence="3 4">
    <name type="scientific">Helicocarpus griseus UAMH5409</name>
    <dbReference type="NCBI Taxonomy" id="1447875"/>
    <lineage>
        <taxon>Eukaryota</taxon>
        <taxon>Fungi</taxon>
        <taxon>Dikarya</taxon>
        <taxon>Ascomycota</taxon>
        <taxon>Pezizomycotina</taxon>
        <taxon>Eurotiomycetes</taxon>
        <taxon>Eurotiomycetidae</taxon>
        <taxon>Onygenales</taxon>
        <taxon>Ajellomycetaceae</taxon>
        <taxon>Helicocarpus</taxon>
    </lineage>
</organism>
<feature type="region of interest" description="Disordered" evidence="1">
    <location>
        <begin position="904"/>
        <end position="1002"/>
    </location>
</feature>
<feature type="region of interest" description="Disordered" evidence="1">
    <location>
        <begin position="817"/>
        <end position="862"/>
    </location>
</feature>
<keyword evidence="2" id="KW-0472">Membrane</keyword>
<feature type="region of interest" description="Disordered" evidence="1">
    <location>
        <begin position="1028"/>
        <end position="1050"/>
    </location>
</feature>
<feature type="compositionally biased region" description="Low complexity" evidence="1">
    <location>
        <begin position="428"/>
        <end position="437"/>
    </location>
</feature>
<feature type="region of interest" description="Disordered" evidence="1">
    <location>
        <begin position="297"/>
        <end position="353"/>
    </location>
</feature>
<name>A0A2B7XFQ5_9EURO</name>
<feature type="region of interest" description="Disordered" evidence="1">
    <location>
        <begin position="405"/>
        <end position="452"/>
    </location>
</feature>
<feature type="region of interest" description="Disordered" evidence="1">
    <location>
        <begin position="504"/>
        <end position="531"/>
    </location>
</feature>
<feature type="region of interest" description="Disordered" evidence="1">
    <location>
        <begin position="153"/>
        <end position="215"/>
    </location>
</feature>
<feature type="region of interest" description="Disordered" evidence="1">
    <location>
        <begin position="65"/>
        <end position="127"/>
    </location>
</feature>
<evidence type="ECO:0000256" key="2">
    <source>
        <dbReference type="SAM" id="Phobius"/>
    </source>
</evidence>
<protein>
    <submittedName>
        <fullName evidence="3">Uncharacterized protein</fullName>
    </submittedName>
</protein>
<feature type="region of interest" description="Disordered" evidence="1">
    <location>
        <begin position="1237"/>
        <end position="1317"/>
    </location>
</feature>